<evidence type="ECO:0000256" key="3">
    <source>
        <dbReference type="SAM" id="Coils"/>
    </source>
</evidence>
<evidence type="ECO:0008006" key="5">
    <source>
        <dbReference type="Google" id="ProtNLM"/>
    </source>
</evidence>
<organism evidence="4">
    <name type="scientific">Salix viminalis</name>
    <name type="common">Common osier</name>
    <name type="synonym">Basket willow</name>
    <dbReference type="NCBI Taxonomy" id="40686"/>
    <lineage>
        <taxon>Eukaryota</taxon>
        <taxon>Viridiplantae</taxon>
        <taxon>Streptophyta</taxon>
        <taxon>Embryophyta</taxon>
        <taxon>Tracheophyta</taxon>
        <taxon>Spermatophyta</taxon>
        <taxon>Magnoliopsida</taxon>
        <taxon>eudicotyledons</taxon>
        <taxon>Gunneridae</taxon>
        <taxon>Pentapetalae</taxon>
        <taxon>rosids</taxon>
        <taxon>fabids</taxon>
        <taxon>Malpighiales</taxon>
        <taxon>Salicaceae</taxon>
        <taxon>Saliceae</taxon>
        <taxon>Salix</taxon>
    </lineage>
</organism>
<evidence type="ECO:0000256" key="2">
    <source>
        <dbReference type="ARBA" id="ARBA00023054"/>
    </source>
</evidence>
<protein>
    <recommendedName>
        <fullName evidence="5">WEB family protein</fullName>
    </recommendedName>
</protein>
<dbReference type="GO" id="GO:0005829">
    <property type="term" value="C:cytosol"/>
    <property type="evidence" value="ECO:0007669"/>
    <property type="project" value="TreeGrafter"/>
</dbReference>
<dbReference type="AlphaFoldDB" id="A0A6N2N698"/>
<dbReference type="GO" id="GO:0009903">
    <property type="term" value="P:chloroplast avoidance movement"/>
    <property type="evidence" value="ECO:0007669"/>
    <property type="project" value="TreeGrafter"/>
</dbReference>
<comment type="similarity">
    <text evidence="1">Belongs to the WEB family.</text>
</comment>
<dbReference type="PANTHER" id="PTHR32054:SF23">
    <property type="entry name" value="WEB FAMILY PLANT PROTEIN"/>
    <property type="match status" value="1"/>
</dbReference>
<proteinExistence type="inferred from homology"/>
<dbReference type="GO" id="GO:0009904">
    <property type="term" value="P:chloroplast accumulation movement"/>
    <property type="evidence" value="ECO:0007669"/>
    <property type="project" value="TreeGrafter"/>
</dbReference>
<keyword evidence="2 3" id="KW-0175">Coiled coil</keyword>
<dbReference type="PANTHER" id="PTHR32054">
    <property type="entry name" value="HEAVY CHAIN, PUTATIVE, EXPRESSED-RELATED-RELATED"/>
    <property type="match status" value="1"/>
</dbReference>
<evidence type="ECO:0000313" key="4">
    <source>
        <dbReference type="EMBL" id="VFU61510.1"/>
    </source>
</evidence>
<evidence type="ECO:0000256" key="1">
    <source>
        <dbReference type="ARBA" id="ARBA00005485"/>
    </source>
</evidence>
<reference evidence="4" key="1">
    <citation type="submission" date="2019-03" db="EMBL/GenBank/DDBJ databases">
        <authorList>
            <person name="Mank J."/>
            <person name="Almeida P."/>
        </authorList>
    </citation>
    <scope>NUCLEOTIDE SEQUENCE</scope>
    <source>
        <strain evidence="4">78183</strain>
    </source>
</reference>
<dbReference type="EMBL" id="CAADRP010002118">
    <property type="protein sequence ID" value="VFU61510.1"/>
    <property type="molecule type" value="Genomic_DNA"/>
</dbReference>
<accession>A0A6N2N698</accession>
<feature type="coiled-coil region" evidence="3">
    <location>
        <begin position="66"/>
        <end position="121"/>
    </location>
</feature>
<gene>
    <name evidence="4" type="ORF">SVIM_LOCUS460557</name>
</gene>
<name>A0A6N2N698_SALVM</name>
<sequence>MDREEGGLLVVNGRAEIDTRAPFKSVKEAVMLFGERVLVGEIYANKLKEMRTGGGENGQAAAPSRFGALTAELEETKQSLQIAREEGNLMSYSIKSLREELEETKKELQRFKARERTHKKQPVLDDPEMEELKFVENATKMEMARNQTGIQEPEDFQKKRFVKFASPPSLAKVMVSKEEMLERPRSFKRMAKKSSLIPLLGWLFTKTKGTPDDESPR</sequence>